<gene>
    <name evidence="4" type="ORF">PCOR1329_LOCUS1235</name>
</gene>
<evidence type="ECO:0000256" key="3">
    <source>
        <dbReference type="PROSITE-ProRule" id="PRU00023"/>
    </source>
</evidence>
<dbReference type="Gene3D" id="1.25.40.20">
    <property type="entry name" value="Ankyrin repeat-containing domain"/>
    <property type="match status" value="1"/>
</dbReference>
<dbReference type="EMBL" id="CAUYUJ010000297">
    <property type="protein sequence ID" value="CAK0789753.1"/>
    <property type="molecule type" value="Genomic_DNA"/>
</dbReference>
<evidence type="ECO:0000256" key="1">
    <source>
        <dbReference type="ARBA" id="ARBA00022737"/>
    </source>
</evidence>
<keyword evidence="1" id="KW-0677">Repeat</keyword>
<dbReference type="SMART" id="SM00248">
    <property type="entry name" value="ANK"/>
    <property type="match status" value="1"/>
</dbReference>
<keyword evidence="5" id="KW-1185">Reference proteome</keyword>
<dbReference type="PROSITE" id="PS50297">
    <property type="entry name" value="ANK_REP_REGION"/>
    <property type="match status" value="1"/>
</dbReference>
<name>A0ABN9PAE2_9DINO</name>
<accession>A0ABN9PAE2</accession>
<dbReference type="Pfam" id="PF13637">
    <property type="entry name" value="Ank_4"/>
    <property type="match status" value="1"/>
</dbReference>
<dbReference type="PROSITE" id="PS50088">
    <property type="entry name" value="ANK_REPEAT"/>
    <property type="match status" value="1"/>
</dbReference>
<dbReference type="Proteomes" id="UP001189429">
    <property type="component" value="Unassembled WGS sequence"/>
</dbReference>
<proteinExistence type="predicted"/>
<feature type="repeat" description="ANK" evidence="3">
    <location>
        <begin position="125"/>
        <end position="157"/>
    </location>
</feature>
<keyword evidence="2 3" id="KW-0040">ANK repeat</keyword>
<evidence type="ECO:0008006" key="6">
    <source>
        <dbReference type="Google" id="ProtNLM"/>
    </source>
</evidence>
<dbReference type="SUPFAM" id="SSF48403">
    <property type="entry name" value="Ankyrin repeat"/>
    <property type="match status" value="1"/>
</dbReference>
<dbReference type="InterPro" id="IPR002110">
    <property type="entry name" value="Ankyrin_rpt"/>
</dbReference>
<organism evidence="4 5">
    <name type="scientific">Prorocentrum cordatum</name>
    <dbReference type="NCBI Taxonomy" id="2364126"/>
    <lineage>
        <taxon>Eukaryota</taxon>
        <taxon>Sar</taxon>
        <taxon>Alveolata</taxon>
        <taxon>Dinophyceae</taxon>
        <taxon>Prorocentrales</taxon>
        <taxon>Prorocentraceae</taxon>
        <taxon>Prorocentrum</taxon>
    </lineage>
</organism>
<evidence type="ECO:0000313" key="4">
    <source>
        <dbReference type="EMBL" id="CAK0789753.1"/>
    </source>
</evidence>
<dbReference type="InterPro" id="IPR036770">
    <property type="entry name" value="Ankyrin_rpt-contain_sf"/>
</dbReference>
<reference evidence="4" key="1">
    <citation type="submission" date="2023-10" db="EMBL/GenBank/DDBJ databases">
        <authorList>
            <person name="Chen Y."/>
            <person name="Shah S."/>
            <person name="Dougan E. K."/>
            <person name="Thang M."/>
            <person name="Chan C."/>
        </authorList>
    </citation>
    <scope>NUCLEOTIDE SEQUENCE [LARGE SCALE GENOMIC DNA]</scope>
</reference>
<comment type="caution">
    <text evidence="4">The sequence shown here is derived from an EMBL/GenBank/DDBJ whole genome shotgun (WGS) entry which is preliminary data.</text>
</comment>
<sequence>AGKEMLLQHLASNNFTIGGQKCRDALGWSAGEVNMGPKDILEGHRLFVQSTSANRVIQPGTHVLFEVDDAIYAKHQKTSEIAEDEHKKTGADQHAFLDLAKDYNWDAVKRMVNEKPLIVSAHPAQRWSALHQAAASGDEGVVRFLLDKGASVDVTNKEGQTPADVAANAKIKQNYAASADAF</sequence>
<dbReference type="PANTHER" id="PTHR24171">
    <property type="entry name" value="ANKYRIN REPEAT DOMAIN-CONTAINING PROTEIN 39-RELATED"/>
    <property type="match status" value="1"/>
</dbReference>
<feature type="non-terminal residue" evidence="4">
    <location>
        <position position="1"/>
    </location>
</feature>
<protein>
    <recommendedName>
        <fullName evidence="6">Ankyrin repeat domain-containing protein</fullName>
    </recommendedName>
</protein>
<evidence type="ECO:0000256" key="2">
    <source>
        <dbReference type="ARBA" id="ARBA00023043"/>
    </source>
</evidence>
<evidence type="ECO:0000313" key="5">
    <source>
        <dbReference type="Proteomes" id="UP001189429"/>
    </source>
</evidence>